<reference evidence="1 2" key="1">
    <citation type="journal article" date="2024" name="Appl. Microbiol. Biotechnol.">
        <title>Biosynthetic gene clusters with biotechnological applications in novel Antarctic isolates from Actinomycetota.</title>
        <authorList>
            <person name="Bruna P."/>
            <person name="Nunez-Montero K."/>
            <person name="Contreras M.J."/>
            <person name="Leal K."/>
            <person name="Garcia M."/>
            <person name="Abanto M."/>
            <person name="Barrientos L."/>
        </authorList>
    </citation>
    <scope>NUCLEOTIDE SEQUENCE [LARGE SCALE GENOMIC DNA]</scope>
    <source>
        <strain evidence="1 2">Se16.17</strain>
    </source>
</reference>
<evidence type="ECO:0000313" key="2">
    <source>
        <dbReference type="Proteomes" id="UP001448614"/>
    </source>
</evidence>
<dbReference type="Proteomes" id="UP001448614">
    <property type="component" value="Unassembled WGS sequence"/>
</dbReference>
<accession>A0ABV0GQJ5</accession>
<keyword evidence="2" id="KW-1185">Reference proteome</keyword>
<evidence type="ECO:0000313" key="1">
    <source>
        <dbReference type="EMBL" id="MEO3940796.1"/>
    </source>
</evidence>
<dbReference type="RefSeq" id="WP_155854146.1">
    <property type="nucleotide sequence ID" value="NZ_JBBMFV010000004.1"/>
</dbReference>
<gene>
    <name evidence="1" type="ORF">V3C41_06895</name>
</gene>
<name>A0ABV0GQJ5_PAENI</name>
<dbReference type="EMBL" id="JBBMFV010000004">
    <property type="protein sequence ID" value="MEO3940796.1"/>
    <property type="molecule type" value="Genomic_DNA"/>
</dbReference>
<sequence length="134" mass="14460">MPGPAAAADPSGVLNRHFTNWCAKFKIFRTAVGFETATGHIVYPAHAIREADGTVWLSALEGFEKSGIRGQVEEDASFLEMLLTAANSPTRIPLGLALLIGGVRYQLVFQNISETGGDHIINVAFINRGQPPRL</sequence>
<proteinExistence type="predicted"/>
<protein>
    <submittedName>
        <fullName evidence="1">Uncharacterized protein</fullName>
    </submittedName>
</protein>
<organism evidence="1 2">
    <name type="scientific">Paenarthrobacter nicotinovorans</name>
    <name type="common">Arthrobacter nicotinovorans</name>
    <dbReference type="NCBI Taxonomy" id="29320"/>
    <lineage>
        <taxon>Bacteria</taxon>
        <taxon>Bacillati</taxon>
        <taxon>Actinomycetota</taxon>
        <taxon>Actinomycetes</taxon>
        <taxon>Micrococcales</taxon>
        <taxon>Micrococcaceae</taxon>
        <taxon>Paenarthrobacter</taxon>
    </lineage>
</organism>
<comment type="caution">
    <text evidence="1">The sequence shown here is derived from an EMBL/GenBank/DDBJ whole genome shotgun (WGS) entry which is preliminary data.</text>
</comment>